<comment type="subcellular location">
    <subcellularLocation>
        <location evidence="1">Cell inner membrane</location>
        <topology evidence="1">Multi-pass membrane protein</topology>
    </subcellularLocation>
</comment>
<dbReference type="SUPFAM" id="SSF161098">
    <property type="entry name" value="MetI-like"/>
    <property type="match status" value="2"/>
</dbReference>
<evidence type="ECO:0000256" key="3">
    <source>
        <dbReference type="ARBA" id="ARBA00022475"/>
    </source>
</evidence>
<accession>A0A6J7KFN5</accession>
<feature type="transmembrane region" description="Helical" evidence="8">
    <location>
        <begin position="217"/>
        <end position="238"/>
    </location>
</feature>
<feature type="transmembrane region" description="Helical" evidence="8">
    <location>
        <begin position="85"/>
        <end position="105"/>
    </location>
</feature>
<keyword evidence="3" id="KW-1003">Cell membrane</keyword>
<feature type="transmembrane region" description="Helical" evidence="8">
    <location>
        <begin position="7"/>
        <end position="29"/>
    </location>
</feature>
<feature type="transmembrane region" description="Helical" evidence="8">
    <location>
        <begin position="391"/>
        <end position="411"/>
    </location>
</feature>
<organism evidence="10">
    <name type="scientific">freshwater metagenome</name>
    <dbReference type="NCBI Taxonomy" id="449393"/>
    <lineage>
        <taxon>unclassified sequences</taxon>
        <taxon>metagenomes</taxon>
        <taxon>ecological metagenomes</taxon>
    </lineage>
</organism>
<feature type="transmembrane region" description="Helical" evidence="8">
    <location>
        <begin position="443"/>
        <end position="461"/>
    </location>
</feature>
<dbReference type="InterPro" id="IPR035906">
    <property type="entry name" value="MetI-like_sf"/>
</dbReference>
<gene>
    <name evidence="10" type="ORF">UFOPK3752_01859</name>
</gene>
<feature type="transmembrane region" description="Helical" evidence="8">
    <location>
        <begin position="361"/>
        <end position="385"/>
    </location>
</feature>
<feature type="transmembrane region" description="Helical" evidence="8">
    <location>
        <begin position="493"/>
        <end position="513"/>
    </location>
</feature>
<keyword evidence="4" id="KW-0997">Cell inner membrane</keyword>
<dbReference type="Pfam" id="PF00528">
    <property type="entry name" value="BPD_transp_1"/>
    <property type="match status" value="1"/>
</dbReference>
<feature type="domain" description="ABC transmembrane type-1" evidence="9">
    <location>
        <begin position="50"/>
        <end position="236"/>
    </location>
</feature>
<evidence type="ECO:0000256" key="8">
    <source>
        <dbReference type="SAM" id="Phobius"/>
    </source>
</evidence>
<feature type="transmembrane region" description="Helical" evidence="8">
    <location>
        <begin position="328"/>
        <end position="349"/>
    </location>
</feature>
<evidence type="ECO:0000259" key="9">
    <source>
        <dbReference type="PROSITE" id="PS50928"/>
    </source>
</evidence>
<feature type="transmembrane region" description="Helical" evidence="8">
    <location>
        <begin position="49"/>
        <end position="73"/>
    </location>
</feature>
<feature type="transmembrane region" description="Helical" evidence="8">
    <location>
        <begin position="173"/>
        <end position="197"/>
    </location>
</feature>
<feature type="transmembrane region" description="Helical" evidence="8">
    <location>
        <begin position="269"/>
        <end position="288"/>
    </location>
</feature>
<evidence type="ECO:0000256" key="2">
    <source>
        <dbReference type="ARBA" id="ARBA00022448"/>
    </source>
</evidence>
<dbReference type="Gene3D" id="1.10.3720.10">
    <property type="entry name" value="MetI-like"/>
    <property type="match status" value="2"/>
</dbReference>
<dbReference type="PANTHER" id="PTHR43357:SF4">
    <property type="entry name" value="INNER MEMBRANE ABC TRANSPORTER PERMEASE PROTEIN YDCV"/>
    <property type="match status" value="1"/>
</dbReference>
<dbReference type="PROSITE" id="PS50928">
    <property type="entry name" value="ABC_TM1"/>
    <property type="match status" value="2"/>
</dbReference>
<reference evidence="10" key="1">
    <citation type="submission" date="2020-05" db="EMBL/GenBank/DDBJ databases">
        <authorList>
            <person name="Chiriac C."/>
            <person name="Salcher M."/>
            <person name="Ghai R."/>
            <person name="Kavagutti S V."/>
        </authorList>
    </citation>
    <scope>NUCLEOTIDE SEQUENCE</scope>
</reference>
<name>A0A6J7KFN5_9ZZZZ</name>
<evidence type="ECO:0000256" key="4">
    <source>
        <dbReference type="ARBA" id="ARBA00022519"/>
    </source>
</evidence>
<keyword evidence="2" id="KW-0813">Transport</keyword>
<dbReference type="PANTHER" id="PTHR43357">
    <property type="entry name" value="INNER MEMBRANE ABC TRANSPORTER PERMEASE PROTEIN YDCV"/>
    <property type="match status" value="1"/>
</dbReference>
<dbReference type="EMBL" id="CAFBND010000098">
    <property type="protein sequence ID" value="CAB4954241.1"/>
    <property type="molecule type" value="Genomic_DNA"/>
</dbReference>
<dbReference type="GO" id="GO:0005886">
    <property type="term" value="C:plasma membrane"/>
    <property type="evidence" value="ECO:0007669"/>
    <property type="project" value="UniProtKB-SubCell"/>
</dbReference>
<dbReference type="InterPro" id="IPR000515">
    <property type="entry name" value="MetI-like"/>
</dbReference>
<protein>
    <submittedName>
        <fullName evidence="10">Unannotated protein</fullName>
    </submittedName>
</protein>
<sequence>MQPPPGWWFAVVPLAFLAIFFFWPVATVLARSLSPRGFDVLVSAATWRVVAFTTGQAAASTALTLLVGLPAAYVLHRLHFRGRRLMLSLLTVPFVLPTVVVGAAFRSLLPAAWIGTVTAIVLAHVFFNLAVVIRVVGGLWTHLDDRYEQAARTLGAGPITLLRTVTWPLLRPAVVAAAALVFLFTFTSFGVVLVLGGPTSTTLEVEIYRRTVQLFDLGGAAALCLVQIVGVLAVLAVSGRLQRRLTVRQRLSRSDVALRPTRSSLDRSLVGFVSVLTVVVVLPLAALVRDSIRVGDHWGVDWWHALTVTGPTTRDVAAWDSVRVSLTYALAAVAIAVIVGGAASCAIAYSRRGSGALDIGLMLPLGTSAVTIGFGLLITFAVAPLDLRSSWIIVPIGQALVAVPLVVRTVLPVLRAIDPRFREVTSTLGASPMTTWRTIDLPVLARSLGIGAGFAAAVSLGEFGATSFLARTDAPTLPVLIGRLLTRPGQANYGQAAALSVLLVIVTIAAVLVTERLRRAGSEGL</sequence>
<feature type="transmembrane region" description="Helical" evidence="8">
    <location>
        <begin position="111"/>
        <end position="136"/>
    </location>
</feature>
<keyword evidence="5 8" id="KW-0812">Transmembrane</keyword>
<evidence type="ECO:0000256" key="7">
    <source>
        <dbReference type="ARBA" id="ARBA00023136"/>
    </source>
</evidence>
<evidence type="ECO:0000256" key="6">
    <source>
        <dbReference type="ARBA" id="ARBA00022989"/>
    </source>
</evidence>
<keyword evidence="6 8" id="KW-1133">Transmembrane helix</keyword>
<dbReference type="GO" id="GO:0055085">
    <property type="term" value="P:transmembrane transport"/>
    <property type="evidence" value="ECO:0007669"/>
    <property type="project" value="InterPro"/>
</dbReference>
<dbReference type="CDD" id="cd06261">
    <property type="entry name" value="TM_PBP2"/>
    <property type="match status" value="2"/>
</dbReference>
<keyword evidence="7 8" id="KW-0472">Membrane</keyword>
<evidence type="ECO:0000256" key="5">
    <source>
        <dbReference type="ARBA" id="ARBA00022692"/>
    </source>
</evidence>
<feature type="domain" description="ABC transmembrane type-1" evidence="9">
    <location>
        <begin position="322"/>
        <end position="514"/>
    </location>
</feature>
<dbReference type="AlphaFoldDB" id="A0A6J7KFN5"/>
<evidence type="ECO:0000256" key="1">
    <source>
        <dbReference type="ARBA" id="ARBA00004429"/>
    </source>
</evidence>
<evidence type="ECO:0000313" key="10">
    <source>
        <dbReference type="EMBL" id="CAB4954241.1"/>
    </source>
</evidence>
<proteinExistence type="predicted"/>